<keyword evidence="1" id="KW-0843">Virulence</keyword>
<dbReference type="InterPro" id="IPR018003">
    <property type="entry name" value="Insecticidal_toxin/plasmid_vir"/>
</dbReference>
<evidence type="ECO:0000313" key="2">
    <source>
        <dbReference type="EMBL" id="AMB84424.1"/>
    </source>
</evidence>
<dbReference type="Pfam" id="PF03538">
    <property type="entry name" value="VRP1"/>
    <property type="match status" value="1"/>
</dbReference>
<dbReference type="KEGG" id="pagb:AWM79_03525"/>
<proteinExistence type="predicted"/>
<reference evidence="2 3" key="1">
    <citation type="submission" date="2016-01" db="EMBL/GenBank/DDBJ databases">
        <authorList>
            <person name="McClelland M."/>
            <person name="Jain A."/>
            <person name="Saraogi P."/>
            <person name="Mendelson R."/>
            <person name="Westerman R."/>
            <person name="SanMiguel P."/>
            <person name="Csonka L."/>
        </authorList>
    </citation>
    <scope>NUCLEOTIDE SEQUENCE [LARGE SCALE GENOMIC DNA]</scope>
    <source>
        <strain evidence="2 3">NCPPB 2472</strain>
    </source>
</reference>
<accession>A0A0X1SX30</accession>
<organism evidence="2 3">
    <name type="scientific">Pseudomonas agarici</name>
    <dbReference type="NCBI Taxonomy" id="46677"/>
    <lineage>
        <taxon>Bacteria</taxon>
        <taxon>Pseudomonadati</taxon>
        <taxon>Pseudomonadota</taxon>
        <taxon>Gammaproteobacteria</taxon>
        <taxon>Pseudomonadales</taxon>
        <taxon>Pseudomonadaceae</taxon>
        <taxon>Pseudomonas</taxon>
    </lineage>
</organism>
<dbReference type="Proteomes" id="UP000063229">
    <property type="component" value="Chromosome"/>
</dbReference>
<dbReference type="AlphaFoldDB" id="A0A0X1SX30"/>
<sequence>MDKLDLLLLNLVEDMPARGLREGRVDFATAMERLDIQSVFDIVRQPKALFSRKLASLSDVDGELVYDNALSYAVQIGREYREQQLSDGRAQHLSRRTGIRSLVDIGPSYSNLFKENWDEFCKIGAMAAVDSPVAYLRDLYHLVTTQLEDNVTGPDPTRKIRLDIRRPDLKDLLIDAQSTFTPIPMLMIVNEVVSKGIERYRADKADKDKPIHQLLAERRHPFLFPYNFAYHQCQLGLSGKKPTLGELNYRISPALPISQDADNAFGQRQTDACVAQCLLSGLGPEQQRLLTEPSLFTTFYYPCNEELNSRWTGPSICYLRPYIAGVYTSFLVPDGQANVVETVPSAAVVGLGGPVTRATLKLISGPSSYYISLDMISSRLRHSGRYAINQKHPSGAAPVFPYLQYNGQTVIDPPPFNSGLSATFDFVTVDATAATALKLACQSLTVVMADDYQLSTEEREFFHRCYGAQVLSVGDRSLAVMKTFMQQTELDAGQVEALLARRTRQPRASVNCPNSNLPSAGSVYGLPFPHPSHYGACYVNGLGSDQLDSSSAFATEQDIFDNAMDLEEVKEGAVSTWWLTKTSLNRFDRLQRMIRLQRWTDIPFAELDTLIVAAVRAEGEANLTLELNANTLRTLGVFRYFNRKSAIGAEEFAAFLHHICPYTSGDELPLFDRVFNSPALFDTPFVLDQKAFSATGATPDNLKTLYQLCAGLGLQATEASLLRLLQNTRDCVGPLRRSLDTVSSLYRQARIARMQGLAVEDSWALADLLGGNDYHRAMATGALRTSGEAPDILDVLMQMDWALNWLKDSQRSIGEVRRLLALDPHEFLSPQALLERLNRLAEEVKSALVSPEEVERLNLPAIDTAQQPIFWREHLQIQLLDLDGVVFDLPELSLGDETAALIARRLDEIFKVIKLSAEDKAQARQRLGELLLVAHDRQSRVIEGFVQESSDLPMAQAKGVTRWAGDSVQGLFNLMHGDPAYRWPLSELPVELASRLQHLLRHADALRQLGVSARALRLFLIKPKWLGAPDGRSHLSLASFYLLERYSQMIKTLGKPEAELLDYFMLTHPDSKGRIGKARKADWADQAAGTLAQLLDWNKHEIRILSMTLPEQRATSLAEVDWLRRCQQACKDSGLTADTVLQATALNIASPAADWQAVGQAAMAAWR</sequence>
<dbReference type="RefSeq" id="WP_060782165.1">
    <property type="nucleotide sequence ID" value="NZ_CP014135.1"/>
</dbReference>
<protein>
    <recommendedName>
        <fullName evidence="4">Toxin</fullName>
    </recommendedName>
</protein>
<dbReference type="EMBL" id="CP014135">
    <property type="protein sequence ID" value="AMB84424.1"/>
    <property type="molecule type" value="Genomic_DNA"/>
</dbReference>
<name>A0A0X1SX30_PSEAA</name>
<evidence type="ECO:0008006" key="4">
    <source>
        <dbReference type="Google" id="ProtNLM"/>
    </source>
</evidence>
<gene>
    <name evidence="2" type="ORF">AWM79_03525</name>
</gene>
<keyword evidence="3" id="KW-1185">Reference proteome</keyword>
<evidence type="ECO:0000256" key="1">
    <source>
        <dbReference type="ARBA" id="ARBA00023026"/>
    </source>
</evidence>
<evidence type="ECO:0000313" key="3">
    <source>
        <dbReference type="Proteomes" id="UP000063229"/>
    </source>
</evidence>
<dbReference type="STRING" id="46677.AWM79_03525"/>